<accession>A0A926KT49</accession>
<dbReference type="InterPro" id="IPR000914">
    <property type="entry name" value="SBP_5_dom"/>
</dbReference>
<dbReference type="PANTHER" id="PTHR30290:SF72">
    <property type="entry name" value="HTH-TYPE TRANSCRIPTIONAL REGULATOR SGRR"/>
    <property type="match status" value="1"/>
</dbReference>
<evidence type="ECO:0000256" key="1">
    <source>
        <dbReference type="ARBA" id="ARBA00023125"/>
    </source>
</evidence>
<dbReference type="AlphaFoldDB" id="A0A926KT49"/>
<feature type="domain" description="Solute-binding protein family 5" evidence="2">
    <location>
        <begin position="185"/>
        <end position="492"/>
    </location>
</feature>
<dbReference type="GO" id="GO:0003677">
    <property type="term" value="F:DNA binding"/>
    <property type="evidence" value="ECO:0007669"/>
    <property type="project" value="UniProtKB-KW"/>
</dbReference>
<comment type="caution">
    <text evidence="4">The sequence shown here is derived from an EMBL/GenBank/DDBJ whole genome shotgun (WGS) entry which is preliminary data.</text>
</comment>
<dbReference type="InterPro" id="IPR039424">
    <property type="entry name" value="SBP_5"/>
</dbReference>
<dbReference type="CDD" id="cd08507">
    <property type="entry name" value="PBP2_SgrR_like"/>
    <property type="match status" value="1"/>
</dbReference>
<dbReference type="GO" id="GO:1904680">
    <property type="term" value="F:peptide transmembrane transporter activity"/>
    <property type="evidence" value="ECO:0007669"/>
    <property type="project" value="TreeGrafter"/>
</dbReference>
<dbReference type="Proteomes" id="UP000650466">
    <property type="component" value="Unassembled WGS sequence"/>
</dbReference>
<dbReference type="EMBL" id="JACVVD010000008">
    <property type="protein sequence ID" value="MBD0382833.1"/>
    <property type="molecule type" value="Genomic_DNA"/>
</dbReference>
<evidence type="ECO:0000313" key="4">
    <source>
        <dbReference type="EMBL" id="MBD0382833.1"/>
    </source>
</evidence>
<dbReference type="Gene3D" id="3.10.105.10">
    <property type="entry name" value="Dipeptide-binding Protein, Domain 3"/>
    <property type="match status" value="1"/>
</dbReference>
<keyword evidence="1" id="KW-0238">DNA-binding</keyword>
<feature type="domain" description="Transcriptional regulator SgrR N-terminal HTH" evidence="3">
    <location>
        <begin position="27"/>
        <end position="110"/>
    </location>
</feature>
<dbReference type="Gene3D" id="3.40.190.10">
    <property type="entry name" value="Periplasmic binding protein-like II"/>
    <property type="match status" value="1"/>
</dbReference>
<dbReference type="PANTHER" id="PTHR30290">
    <property type="entry name" value="PERIPLASMIC BINDING COMPONENT OF ABC TRANSPORTER"/>
    <property type="match status" value="1"/>
</dbReference>
<dbReference type="GO" id="GO:0015833">
    <property type="term" value="P:peptide transport"/>
    <property type="evidence" value="ECO:0007669"/>
    <property type="project" value="TreeGrafter"/>
</dbReference>
<protein>
    <submittedName>
        <fullName evidence="4">SgrR family transcriptional regulator</fullName>
    </submittedName>
</protein>
<reference evidence="4" key="1">
    <citation type="submission" date="2020-09" db="EMBL/GenBank/DDBJ databases">
        <title>Draft Genome Sequence of Paenibacillus sp. WST5.</title>
        <authorList>
            <person name="Bao Z."/>
        </authorList>
    </citation>
    <scope>NUCLEOTIDE SEQUENCE</scope>
    <source>
        <strain evidence="4">WST5</strain>
    </source>
</reference>
<name>A0A926KT49_9BACL</name>
<dbReference type="Pfam" id="PF00496">
    <property type="entry name" value="SBP_bac_5"/>
    <property type="match status" value="1"/>
</dbReference>
<evidence type="ECO:0000313" key="5">
    <source>
        <dbReference type="Proteomes" id="UP000650466"/>
    </source>
</evidence>
<sequence length="602" mass="70318">MKWRTESAMKSTEHYLNILLSLPPHLVKGETVSITTRDLTEVLYCTSRNVKLILRKLLEEGFIEWQAGIGRGNSSKMTLLRDLGDVADEYFQDLLAKDKIKEAMDLLYHKNLPIPLCSKLRARLGARFGFQVEQTKSAIVDVLRVTLDRKLTSLDPAFVSTSTEAFFLQQFCDTLVAFDPQTKTYLPALAHFWESNEDGSRWTFYLRKGVRFHHGRPFTAKDVLFTLQRLETVHSPSRWQYKEIDRVDIVSDHIITFYLKQPNRLFLHFFGSFYMSILPHDVEFSEKAMIGTGPFRMAEFTDQVLVLEVFEDFYRERALLDRVELWLIPDDIQNDQYQLPNWDDARQEENDPTTEIESLIDGCQFVAFNFRKEGIHHQPSFRMAMRLLYDRTAIIGELKGNRMAPASSFLPDKSKHVDDGEAPLKEAQAYLRESGYSGEALKLYYLDKKEFLKDAQWLQLRCHSIGLHITIHPIPFADYFSTDADREADLLLICESLEDDTEWGYLRLFQDESSFLHRFFNHEQHAWLGMCFRKFVQLPTPKARGEVIDRIEQRMRDEDWIMFGYHINKVSKYHSALKGVSLDSFGWIDFSKLWIKQKAAMG</sequence>
<keyword evidence="5" id="KW-1185">Reference proteome</keyword>
<gene>
    <name evidence="4" type="ORF">ICC18_22190</name>
</gene>
<evidence type="ECO:0000259" key="3">
    <source>
        <dbReference type="Pfam" id="PF12793"/>
    </source>
</evidence>
<dbReference type="SUPFAM" id="SSF53850">
    <property type="entry name" value="Periplasmic binding protein-like II"/>
    <property type="match status" value="1"/>
</dbReference>
<dbReference type="InterPro" id="IPR025370">
    <property type="entry name" value="SgrR_HTH_N"/>
</dbReference>
<organism evidence="4 5">
    <name type="scientific">Paenibacillus sedimenti</name>
    <dbReference type="NCBI Taxonomy" id="2770274"/>
    <lineage>
        <taxon>Bacteria</taxon>
        <taxon>Bacillati</taxon>
        <taxon>Bacillota</taxon>
        <taxon>Bacilli</taxon>
        <taxon>Bacillales</taxon>
        <taxon>Paenibacillaceae</taxon>
        <taxon>Paenibacillus</taxon>
    </lineage>
</organism>
<dbReference type="Pfam" id="PF12793">
    <property type="entry name" value="SgrR_N"/>
    <property type="match status" value="1"/>
</dbReference>
<evidence type="ECO:0000259" key="2">
    <source>
        <dbReference type="Pfam" id="PF00496"/>
    </source>
</evidence>
<proteinExistence type="predicted"/>